<evidence type="ECO:0000313" key="2">
    <source>
        <dbReference type="EMBL" id="KAK5812135.1"/>
    </source>
</evidence>
<feature type="region of interest" description="Disordered" evidence="1">
    <location>
        <begin position="184"/>
        <end position="240"/>
    </location>
</feature>
<accession>A0ABR0P0I9</accession>
<keyword evidence="3" id="KW-1185">Reference proteome</keyword>
<proteinExistence type="predicted"/>
<evidence type="ECO:0000256" key="1">
    <source>
        <dbReference type="SAM" id="MobiDB-lite"/>
    </source>
</evidence>
<dbReference type="Proteomes" id="UP001358586">
    <property type="component" value="Chromosome 8"/>
</dbReference>
<dbReference type="EMBL" id="JARKNE010000008">
    <property type="protein sequence ID" value="KAK5812135.1"/>
    <property type="molecule type" value="Genomic_DNA"/>
</dbReference>
<sequence>MCRMSIMDGFTSKELYDASLLLHTAKQNLVSFCQLQATTTTYSTTVKLDRMCLIHSIIKGRKIDVGSILHQEITNCAARSVKSPPIVHVSDVEKEEESRDIDECMRRIDNLVEGEIIASKEAPAIEEEVVVEEKDIYVEVVKEKDEEENIETKATEKESVEYIVNTLATVISTGPLKVIPPIQEAADDARAEPEPKEQSENRAKPKEKKRKCSKDKKCKKEEKKKRKKKYRAATLMAKEN</sequence>
<reference evidence="2 3" key="1">
    <citation type="submission" date="2023-03" db="EMBL/GenBank/DDBJ databases">
        <title>WGS of Gossypium arboreum.</title>
        <authorList>
            <person name="Yu D."/>
        </authorList>
    </citation>
    <scope>NUCLEOTIDE SEQUENCE [LARGE SCALE GENOMIC DNA]</scope>
    <source>
        <tissue evidence="2">Leaf</tissue>
    </source>
</reference>
<name>A0ABR0P0I9_GOSAR</name>
<organism evidence="2 3">
    <name type="scientific">Gossypium arboreum</name>
    <name type="common">Tree cotton</name>
    <name type="synonym">Gossypium nanking</name>
    <dbReference type="NCBI Taxonomy" id="29729"/>
    <lineage>
        <taxon>Eukaryota</taxon>
        <taxon>Viridiplantae</taxon>
        <taxon>Streptophyta</taxon>
        <taxon>Embryophyta</taxon>
        <taxon>Tracheophyta</taxon>
        <taxon>Spermatophyta</taxon>
        <taxon>Magnoliopsida</taxon>
        <taxon>eudicotyledons</taxon>
        <taxon>Gunneridae</taxon>
        <taxon>Pentapetalae</taxon>
        <taxon>rosids</taxon>
        <taxon>malvids</taxon>
        <taxon>Malvales</taxon>
        <taxon>Malvaceae</taxon>
        <taxon>Malvoideae</taxon>
        <taxon>Gossypium</taxon>
    </lineage>
</organism>
<protein>
    <submittedName>
        <fullName evidence="2">Uncharacterized protein</fullName>
    </submittedName>
</protein>
<feature type="compositionally biased region" description="Basic and acidic residues" evidence="1">
    <location>
        <begin position="187"/>
        <end position="204"/>
    </location>
</feature>
<gene>
    <name evidence="2" type="ORF">PVK06_027546</name>
</gene>
<feature type="compositionally biased region" description="Basic residues" evidence="1">
    <location>
        <begin position="205"/>
        <end position="231"/>
    </location>
</feature>
<comment type="caution">
    <text evidence="2">The sequence shown here is derived from an EMBL/GenBank/DDBJ whole genome shotgun (WGS) entry which is preliminary data.</text>
</comment>
<evidence type="ECO:0000313" key="3">
    <source>
        <dbReference type="Proteomes" id="UP001358586"/>
    </source>
</evidence>